<dbReference type="EMBL" id="KZ305023">
    <property type="protein sequence ID" value="PIA57021.1"/>
    <property type="molecule type" value="Genomic_DNA"/>
</dbReference>
<accession>A0A2G5EMV2</accession>
<evidence type="ECO:0000313" key="1">
    <source>
        <dbReference type="EMBL" id="PIA57021.1"/>
    </source>
</evidence>
<dbReference type="OrthoDB" id="696485at2759"/>
<protein>
    <recommendedName>
        <fullName evidence="3">Reverse transcriptase zinc-binding domain-containing protein</fullName>
    </recommendedName>
</protein>
<dbReference type="AlphaFoldDB" id="A0A2G5EMV2"/>
<sequence>MIIHNVSALCKNCKESINHLFLSCLAANDVWNGLIGHVERMDGKVGFDSPKSLLLNWPKLNNRGIGEASWCILPYTIFWGIWSVRNEIIFDNATLVVEDLIKRVKCTVWA</sequence>
<reference evidence="1 2" key="1">
    <citation type="submission" date="2017-09" db="EMBL/GenBank/DDBJ databases">
        <title>WGS assembly of Aquilegia coerulea Goldsmith.</title>
        <authorList>
            <person name="Hodges S."/>
            <person name="Kramer E."/>
            <person name="Nordborg M."/>
            <person name="Tomkins J."/>
            <person name="Borevitz J."/>
            <person name="Derieg N."/>
            <person name="Yan J."/>
            <person name="Mihaltcheva S."/>
            <person name="Hayes R.D."/>
            <person name="Rokhsar D."/>
        </authorList>
    </citation>
    <scope>NUCLEOTIDE SEQUENCE [LARGE SCALE GENOMIC DNA]</scope>
    <source>
        <strain evidence="2">cv. Goldsmith</strain>
    </source>
</reference>
<dbReference type="InParanoid" id="A0A2G5EMV2"/>
<proteinExistence type="predicted"/>
<evidence type="ECO:0000313" key="2">
    <source>
        <dbReference type="Proteomes" id="UP000230069"/>
    </source>
</evidence>
<name>A0A2G5EMV2_AQUCA</name>
<evidence type="ECO:0008006" key="3">
    <source>
        <dbReference type="Google" id="ProtNLM"/>
    </source>
</evidence>
<gene>
    <name evidence="1" type="ORF">AQUCO_00600030v1</name>
</gene>
<keyword evidence="2" id="KW-1185">Reference proteome</keyword>
<dbReference type="Proteomes" id="UP000230069">
    <property type="component" value="Unassembled WGS sequence"/>
</dbReference>
<organism evidence="1 2">
    <name type="scientific">Aquilegia coerulea</name>
    <name type="common">Rocky mountain columbine</name>
    <dbReference type="NCBI Taxonomy" id="218851"/>
    <lineage>
        <taxon>Eukaryota</taxon>
        <taxon>Viridiplantae</taxon>
        <taxon>Streptophyta</taxon>
        <taxon>Embryophyta</taxon>
        <taxon>Tracheophyta</taxon>
        <taxon>Spermatophyta</taxon>
        <taxon>Magnoliopsida</taxon>
        <taxon>Ranunculales</taxon>
        <taxon>Ranunculaceae</taxon>
        <taxon>Thalictroideae</taxon>
        <taxon>Aquilegia</taxon>
    </lineage>
</organism>